<organism evidence="2 3">
    <name type="scientific">Myriangium duriaei CBS 260.36</name>
    <dbReference type="NCBI Taxonomy" id="1168546"/>
    <lineage>
        <taxon>Eukaryota</taxon>
        <taxon>Fungi</taxon>
        <taxon>Dikarya</taxon>
        <taxon>Ascomycota</taxon>
        <taxon>Pezizomycotina</taxon>
        <taxon>Dothideomycetes</taxon>
        <taxon>Dothideomycetidae</taxon>
        <taxon>Myriangiales</taxon>
        <taxon>Myriangiaceae</taxon>
        <taxon>Myriangium</taxon>
    </lineage>
</organism>
<proteinExistence type="predicted"/>
<keyword evidence="1" id="KW-1133">Transmembrane helix</keyword>
<keyword evidence="3" id="KW-1185">Reference proteome</keyword>
<comment type="caution">
    <text evidence="2">The sequence shown here is derived from an EMBL/GenBank/DDBJ whole genome shotgun (WGS) entry which is preliminary data.</text>
</comment>
<keyword evidence="1" id="KW-0472">Membrane</keyword>
<sequence length="108" mass="12539">MSRRRILGTLSLLLSSDVRPPPRAFVLRYFRLLPIHYSIHALTFNPGAHLTTFFFFFFYYYYHFFFFLAPARLETVAADPTSLSTTPRPLHPKFSTPVGAIACPSRFF</sequence>
<keyword evidence="1" id="KW-0812">Transmembrane</keyword>
<evidence type="ECO:0000313" key="3">
    <source>
        <dbReference type="Proteomes" id="UP000799439"/>
    </source>
</evidence>
<accession>A0A9P4J441</accession>
<feature type="non-terminal residue" evidence="2">
    <location>
        <position position="108"/>
    </location>
</feature>
<reference evidence="2" key="1">
    <citation type="journal article" date="2020" name="Stud. Mycol.">
        <title>101 Dothideomycetes genomes: a test case for predicting lifestyles and emergence of pathogens.</title>
        <authorList>
            <person name="Haridas S."/>
            <person name="Albert R."/>
            <person name="Binder M."/>
            <person name="Bloem J."/>
            <person name="Labutti K."/>
            <person name="Salamov A."/>
            <person name="Andreopoulos B."/>
            <person name="Baker S."/>
            <person name="Barry K."/>
            <person name="Bills G."/>
            <person name="Bluhm B."/>
            <person name="Cannon C."/>
            <person name="Castanera R."/>
            <person name="Culley D."/>
            <person name="Daum C."/>
            <person name="Ezra D."/>
            <person name="Gonzalez J."/>
            <person name="Henrissat B."/>
            <person name="Kuo A."/>
            <person name="Liang C."/>
            <person name="Lipzen A."/>
            <person name="Lutzoni F."/>
            <person name="Magnuson J."/>
            <person name="Mondo S."/>
            <person name="Nolan M."/>
            <person name="Ohm R."/>
            <person name="Pangilinan J."/>
            <person name="Park H.-J."/>
            <person name="Ramirez L."/>
            <person name="Alfaro M."/>
            <person name="Sun H."/>
            <person name="Tritt A."/>
            <person name="Yoshinaga Y."/>
            <person name="Zwiers L.-H."/>
            <person name="Turgeon B."/>
            <person name="Goodwin S."/>
            <person name="Spatafora J."/>
            <person name="Crous P."/>
            <person name="Grigoriev I."/>
        </authorList>
    </citation>
    <scope>NUCLEOTIDE SEQUENCE</scope>
    <source>
        <strain evidence="2">CBS 260.36</strain>
    </source>
</reference>
<protein>
    <submittedName>
        <fullName evidence="2">Uncharacterized protein</fullName>
    </submittedName>
</protein>
<gene>
    <name evidence="2" type="ORF">K461DRAFT_277556</name>
</gene>
<dbReference type="Proteomes" id="UP000799439">
    <property type="component" value="Unassembled WGS sequence"/>
</dbReference>
<evidence type="ECO:0000313" key="2">
    <source>
        <dbReference type="EMBL" id="KAF2154434.1"/>
    </source>
</evidence>
<dbReference type="AlphaFoldDB" id="A0A9P4J441"/>
<evidence type="ECO:0000256" key="1">
    <source>
        <dbReference type="SAM" id="Phobius"/>
    </source>
</evidence>
<dbReference type="EMBL" id="ML996084">
    <property type="protein sequence ID" value="KAF2154434.1"/>
    <property type="molecule type" value="Genomic_DNA"/>
</dbReference>
<feature type="transmembrane region" description="Helical" evidence="1">
    <location>
        <begin position="42"/>
        <end position="62"/>
    </location>
</feature>
<name>A0A9P4J441_9PEZI</name>